<dbReference type="Proteomes" id="UP001470230">
    <property type="component" value="Unassembled WGS sequence"/>
</dbReference>
<evidence type="ECO:0000256" key="1">
    <source>
        <dbReference type="SAM" id="Coils"/>
    </source>
</evidence>
<dbReference type="EMBL" id="JAPFFF010000002">
    <property type="protein sequence ID" value="KAK8896912.1"/>
    <property type="molecule type" value="Genomic_DNA"/>
</dbReference>
<evidence type="ECO:0000313" key="3">
    <source>
        <dbReference type="EMBL" id="KAK8896912.1"/>
    </source>
</evidence>
<evidence type="ECO:0000313" key="4">
    <source>
        <dbReference type="Proteomes" id="UP001470230"/>
    </source>
</evidence>
<accession>A0ABR2L2F2</accession>
<keyword evidence="4" id="KW-1185">Reference proteome</keyword>
<protein>
    <submittedName>
        <fullName evidence="3">Uncharacterized protein</fullName>
    </submittedName>
</protein>
<proteinExistence type="predicted"/>
<reference evidence="3 4" key="1">
    <citation type="submission" date="2024-04" db="EMBL/GenBank/DDBJ databases">
        <title>Tritrichomonas musculus Genome.</title>
        <authorList>
            <person name="Alves-Ferreira E."/>
            <person name="Grigg M."/>
            <person name="Lorenzi H."/>
            <person name="Galac M."/>
        </authorList>
    </citation>
    <scope>NUCLEOTIDE SEQUENCE [LARGE SCALE GENOMIC DNA]</scope>
    <source>
        <strain evidence="3 4">EAF2021</strain>
    </source>
</reference>
<feature type="compositionally biased region" description="Low complexity" evidence="2">
    <location>
        <begin position="97"/>
        <end position="108"/>
    </location>
</feature>
<evidence type="ECO:0000256" key="2">
    <source>
        <dbReference type="SAM" id="MobiDB-lite"/>
    </source>
</evidence>
<comment type="caution">
    <text evidence="3">The sequence shown here is derived from an EMBL/GenBank/DDBJ whole genome shotgun (WGS) entry which is preliminary data.</text>
</comment>
<sequence length="599" mass="67919">MDSNKLISKLTKRDILALPGFSGLNKVLLPKLKEMLRAHLIKKNIFKRGVRIKDYLVYYKQNPTEQIKIETPIPSLLESRRLIQREPSTTIDKEATTKTTSKPTKTKTNPNLKRGDKKKINDEIAKYNAQLKLAIQNKKDYEEDLQEAKKNKDAKVSIEECNYYINKFTTEINELNDKIFELKGKKYNQPELEQINKEILTLKTELDNISKKHIKYGKLETNLKNLIADQHVWNDKEGCRCGFIVNWDNKTVAEDTIHLKIDLRRFLPLSNIKYLPAFAGKIELRLYFSCAGLVYCPVGPSLDLKNNPGVFSKFTFEDITTEFKPIGDSISCWVKSTAAGTSPNQTYTLNAGTRTSNVVEYTITDCLSIIPCFGISDNVYSSLVQRYSNPSSPLTFPTQTLSVYTTTNALKNINDKTTCTITPRFVDSLFCLFPLHNRHKTVFKNPLFDSFYISAGGYGNIPARPFGTNEQYPEFLEYCQNAMNMNGEQSGFNKEVVASLTNKYNFKATLGKYTDDRTSFFIGLPTETDNTYQQGLTSLSPINFEINVSQKTGNDTFANEVDTPPLLCLLYDGSISILVQPNGMPPLVRIGNFDLTTPE</sequence>
<feature type="region of interest" description="Disordered" evidence="2">
    <location>
        <begin position="87"/>
        <end position="116"/>
    </location>
</feature>
<name>A0ABR2L2F2_9EUKA</name>
<feature type="coiled-coil region" evidence="1">
    <location>
        <begin position="117"/>
        <end position="212"/>
    </location>
</feature>
<organism evidence="3 4">
    <name type="scientific">Tritrichomonas musculus</name>
    <dbReference type="NCBI Taxonomy" id="1915356"/>
    <lineage>
        <taxon>Eukaryota</taxon>
        <taxon>Metamonada</taxon>
        <taxon>Parabasalia</taxon>
        <taxon>Tritrichomonadida</taxon>
        <taxon>Tritrichomonadidae</taxon>
        <taxon>Tritrichomonas</taxon>
    </lineage>
</organism>
<gene>
    <name evidence="3" type="ORF">M9Y10_014838</name>
</gene>
<keyword evidence="1" id="KW-0175">Coiled coil</keyword>